<feature type="domain" description="Putative restriction endonuclease" evidence="1">
    <location>
        <begin position="18"/>
        <end position="185"/>
    </location>
</feature>
<sequence length="196" mass="21595">MSGTPSWFSLTPIADEIMERHPGYPVEIIGGHLLVTPLPDAPHARVLTDVMVLLINGELHRDETLVAQKIAIRLPTGPEDYAVPDLVVVNADIEDHHVENNTYDPVCFRLVLEVTSGNWKDDLKTKVGAYARAKVPVYVVVDRKHQRLHVLTEPAEGTYGTHRVHSPGETVDLPDSIGAKVTLDVAAIIEAGRPRR</sequence>
<protein>
    <submittedName>
        <fullName evidence="2">Uma2 family endonuclease</fullName>
    </submittedName>
</protein>
<dbReference type="GO" id="GO:0004519">
    <property type="term" value="F:endonuclease activity"/>
    <property type="evidence" value="ECO:0007669"/>
    <property type="project" value="UniProtKB-KW"/>
</dbReference>
<evidence type="ECO:0000313" key="3">
    <source>
        <dbReference type="Proteomes" id="UP000298513"/>
    </source>
</evidence>
<dbReference type="CDD" id="cd06260">
    <property type="entry name" value="DUF820-like"/>
    <property type="match status" value="1"/>
</dbReference>
<comment type="caution">
    <text evidence="2">The sequence shown here is derived from an EMBL/GenBank/DDBJ whole genome shotgun (WGS) entry which is preliminary data.</text>
</comment>
<keyword evidence="2" id="KW-0255">Endonuclease</keyword>
<dbReference type="InterPro" id="IPR011335">
    <property type="entry name" value="Restrct_endonuc-II-like"/>
</dbReference>
<organism evidence="2 3">
    <name type="scientific">Streptomyces griseoluteus</name>
    <dbReference type="NCBI Taxonomy" id="29306"/>
    <lineage>
        <taxon>Bacteria</taxon>
        <taxon>Bacillati</taxon>
        <taxon>Actinomycetota</taxon>
        <taxon>Actinomycetes</taxon>
        <taxon>Kitasatosporales</taxon>
        <taxon>Streptomycetaceae</taxon>
        <taxon>Streptomyces</taxon>
    </lineage>
</organism>
<accession>A0A4Z1DP12</accession>
<dbReference type="Pfam" id="PF05685">
    <property type="entry name" value="Uma2"/>
    <property type="match status" value="1"/>
</dbReference>
<dbReference type="Proteomes" id="UP000298513">
    <property type="component" value="Unassembled WGS sequence"/>
</dbReference>
<dbReference type="GeneID" id="91532143"/>
<dbReference type="PANTHER" id="PTHR35400">
    <property type="entry name" value="SLR1083 PROTEIN"/>
    <property type="match status" value="1"/>
</dbReference>
<keyword evidence="2" id="KW-0378">Hydrolase</keyword>
<dbReference type="SUPFAM" id="SSF52980">
    <property type="entry name" value="Restriction endonuclease-like"/>
    <property type="match status" value="1"/>
</dbReference>
<dbReference type="Gene3D" id="3.90.1570.10">
    <property type="entry name" value="tt1808, chain A"/>
    <property type="match status" value="1"/>
</dbReference>
<proteinExistence type="predicted"/>
<evidence type="ECO:0000259" key="1">
    <source>
        <dbReference type="Pfam" id="PF05685"/>
    </source>
</evidence>
<name>A0A4Z1DP12_STRGP</name>
<dbReference type="InterPro" id="IPR008538">
    <property type="entry name" value="Uma2"/>
</dbReference>
<dbReference type="PANTHER" id="PTHR35400:SF3">
    <property type="entry name" value="SLL1072 PROTEIN"/>
    <property type="match status" value="1"/>
</dbReference>
<dbReference type="RefSeq" id="WP_135789497.1">
    <property type="nucleotide sequence ID" value="NZ_BNBQ01000006.1"/>
</dbReference>
<dbReference type="AlphaFoldDB" id="A0A4Z1DP12"/>
<gene>
    <name evidence="2" type="ORF">E5082_01615</name>
</gene>
<reference evidence="2 3" key="1">
    <citation type="submission" date="2019-04" db="EMBL/GenBank/DDBJ databases">
        <title>Streptomyces sp. nov. Bv016 isolated from bark of Buahinia variegata.</title>
        <authorList>
            <person name="Kanchanasin P."/>
            <person name="Tanasupawat S."/>
            <person name="Yuki M."/>
            <person name="Kudo T."/>
        </authorList>
    </citation>
    <scope>NUCLEOTIDE SEQUENCE [LARGE SCALE GENOMIC DNA]</scope>
    <source>
        <strain evidence="2 3">JCM 4765</strain>
    </source>
</reference>
<dbReference type="EMBL" id="SRRU01000001">
    <property type="protein sequence ID" value="TGN87146.1"/>
    <property type="molecule type" value="Genomic_DNA"/>
</dbReference>
<dbReference type="InterPro" id="IPR012296">
    <property type="entry name" value="Nuclease_put_TT1808"/>
</dbReference>
<keyword evidence="2" id="KW-0540">Nuclease</keyword>
<evidence type="ECO:0000313" key="2">
    <source>
        <dbReference type="EMBL" id="TGN87146.1"/>
    </source>
</evidence>
<keyword evidence="3" id="KW-1185">Reference proteome</keyword>